<dbReference type="AlphaFoldDB" id="A0AAN7AZ72"/>
<name>A0AAN7AZ72_9PEZI</name>
<feature type="signal peptide" evidence="1">
    <location>
        <begin position="1"/>
        <end position="22"/>
    </location>
</feature>
<keyword evidence="1" id="KW-0732">Signal</keyword>
<sequence length="103" mass="10945">MVNITAVAIAVLATVAPALVAADNCNPAFNYCGKTLLGMGNYRPQIVEALKAAGKADTEWNITNTLFDCLPDNNKGNIRVLRVCSVYCSDQGKGVSDKCYNTA</sequence>
<reference evidence="2" key="1">
    <citation type="journal article" date="2023" name="Mol. Phylogenet. Evol.">
        <title>Genome-scale phylogeny and comparative genomics of the fungal order Sordariales.</title>
        <authorList>
            <person name="Hensen N."/>
            <person name="Bonometti L."/>
            <person name="Westerberg I."/>
            <person name="Brannstrom I.O."/>
            <person name="Guillou S."/>
            <person name="Cros-Aarteil S."/>
            <person name="Calhoun S."/>
            <person name="Haridas S."/>
            <person name="Kuo A."/>
            <person name="Mondo S."/>
            <person name="Pangilinan J."/>
            <person name="Riley R."/>
            <person name="LaButti K."/>
            <person name="Andreopoulos B."/>
            <person name="Lipzen A."/>
            <person name="Chen C."/>
            <person name="Yan M."/>
            <person name="Daum C."/>
            <person name="Ng V."/>
            <person name="Clum A."/>
            <person name="Steindorff A."/>
            <person name="Ohm R.A."/>
            <person name="Martin F."/>
            <person name="Silar P."/>
            <person name="Natvig D.O."/>
            <person name="Lalanne C."/>
            <person name="Gautier V."/>
            <person name="Ament-Velasquez S.L."/>
            <person name="Kruys A."/>
            <person name="Hutchinson M.I."/>
            <person name="Powell A.J."/>
            <person name="Barry K."/>
            <person name="Miller A.N."/>
            <person name="Grigoriev I.V."/>
            <person name="Debuchy R."/>
            <person name="Gladieux P."/>
            <person name="Hiltunen Thoren M."/>
            <person name="Johannesson H."/>
        </authorList>
    </citation>
    <scope>NUCLEOTIDE SEQUENCE</scope>
    <source>
        <strain evidence="2">PSN293</strain>
    </source>
</reference>
<reference evidence="2" key="2">
    <citation type="submission" date="2023-05" db="EMBL/GenBank/DDBJ databases">
        <authorList>
            <consortium name="Lawrence Berkeley National Laboratory"/>
            <person name="Steindorff A."/>
            <person name="Hensen N."/>
            <person name="Bonometti L."/>
            <person name="Westerberg I."/>
            <person name="Brannstrom I.O."/>
            <person name="Guillou S."/>
            <person name="Cros-Aarteil S."/>
            <person name="Calhoun S."/>
            <person name="Haridas S."/>
            <person name="Kuo A."/>
            <person name="Mondo S."/>
            <person name="Pangilinan J."/>
            <person name="Riley R."/>
            <person name="Labutti K."/>
            <person name="Andreopoulos B."/>
            <person name="Lipzen A."/>
            <person name="Chen C."/>
            <person name="Yanf M."/>
            <person name="Daum C."/>
            <person name="Ng V."/>
            <person name="Clum A."/>
            <person name="Ohm R."/>
            <person name="Martin F."/>
            <person name="Silar P."/>
            <person name="Natvig D."/>
            <person name="Lalanne C."/>
            <person name="Gautier V."/>
            <person name="Ament-Velasquez S.L."/>
            <person name="Kruys A."/>
            <person name="Hutchinson M.I."/>
            <person name="Powell A.J."/>
            <person name="Barry K."/>
            <person name="Miller A.N."/>
            <person name="Grigoriev I.V."/>
            <person name="Debuchy R."/>
            <person name="Gladieux P."/>
            <person name="Thoren M.H."/>
            <person name="Johannesson H."/>
        </authorList>
    </citation>
    <scope>NUCLEOTIDE SEQUENCE</scope>
    <source>
        <strain evidence="2">PSN293</strain>
    </source>
</reference>
<proteinExistence type="predicted"/>
<protein>
    <submittedName>
        <fullName evidence="2">Uncharacterized protein</fullName>
    </submittedName>
</protein>
<keyword evidence="3" id="KW-1185">Reference proteome</keyword>
<feature type="chain" id="PRO_5042888846" evidence="1">
    <location>
        <begin position="23"/>
        <end position="103"/>
    </location>
</feature>
<gene>
    <name evidence="2" type="ORF">QBC37DRAFT_434300</name>
</gene>
<accession>A0AAN7AZ72</accession>
<evidence type="ECO:0000313" key="3">
    <source>
        <dbReference type="Proteomes" id="UP001301769"/>
    </source>
</evidence>
<organism evidence="2 3">
    <name type="scientific">Rhypophila decipiens</name>
    <dbReference type="NCBI Taxonomy" id="261697"/>
    <lineage>
        <taxon>Eukaryota</taxon>
        <taxon>Fungi</taxon>
        <taxon>Dikarya</taxon>
        <taxon>Ascomycota</taxon>
        <taxon>Pezizomycotina</taxon>
        <taxon>Sordariomycetes</taxon>
        <taxon>Sordariomycetidae</taxon>
        <taxon>Sordariales</taxon>
        <taxon>Naviculisporaceae</taxon>
        <taxon>Rhypophila</taxon>
    </lineage>
</organism>
<dbReference type="Proteomes" id="UP001301769">
    <property type="component" value="Unassembled WGS sequence"/>
</dbReference>
<comment type="caution">
    <text evidence="2">The sequence shown here is derived from an EMBL/GenBank/DDBJ whole genome shotgun (WGS) entry which is preliminary data.</text>
</comment>
<evidence type="ECO:0000256" key="1">
    <source>
        <dbReference type="SAM" id="SignalP"/>
    </source>
</evidence>
<evidence type="ECO:0000313" key="2">
    <source>
        <dbReference type="EMBL" id="KAK4206871.1"/>
    </source>
</evidence>
<dbReference type="EMBL" id="MU858342">
    <property type="protein sequence ID" value="KAK4206871.1"/>
    <property type="molecule type" value="Genomic_DNA"/>
</dbReference>